<accession>A0A0D3IQH4</accession>
<dbReference type="AlphaFoldDB" id="A0A0D3IQH4"/>
<dbReference type="Proteomes" id="UP000013827">
    <property type="component" value="Unassembled WGS sequence"/>
</dbReference>
<dbReference type="KEGG" id="ehx:EMIHUDRAFT_212605"/>
<proteinExistence type="predicted"/>
<dbReference type="RefSeq" id="XP_005765938.1">
    <property type="nucleotide sequence ID" value="XM_005765881.1"/>
</dbReference>
<keyword evidence="2" id="KW-1185">Reference proteome</keyword>
<organism evidence="1 2">
    <name type="scientific">Emiliania huxleyi (strain CCMP1516)</name>
    <dbReference type="NCBI Taxonomy" id="280463"/>
    <lineage>
        <taxon>Eukaryota</taxon>
        <taxon>Haptista</taxon>
        <taxon>Haptophyta</taxon>
        <taxon>Prymnesiophyceae</taxon>
        <taxon>Isochrysidales</taxon>
        <taxon>Noelaerhabdaceae</taxon>
        <taxon>Emiliania</taxon>
    </lineage>
</organism>
<dbReference type="HOGENOM" id="CLU_1725736_0_0_1"/>
<dbReference type="GeneID" id="17259645"/>
<evidence type="ECO:0000313" key="2">
    <source>
        <dbReference type="Proteomes" id="UP000013827"/>
    </source>
</evidence>
<evidence type="ECO:0008006" key="3">
    <source>
        <dbReference type="Google" id="ProtNLM"/>
    </source>
</evidence>
<sequence length="152" mass="15951">MAKTPSAPNGYLDTRGRGGRYALATHALSPGLALKAPFVAAGKIEPFKMTTTTTTEKMARLPAEKEDDPVGVSCGGHRATSCAECPRGNGKSWCNGDCAWFDDKGKCMTKAETALCNGLSVLNGMPRTNYQAMVDEGFIKSALSEGAPSTAE</sequence>
<reference evidence="1" key="2">
    <citation type="submission" date="2024-10" db="UniProtKB">
        <authorList>
            <consortium name="EnsemblProtists"/>
        </authorList>
    </citation>
    <scope>IDENTIFICATION</scope>
</reference>
<protein>
    <recommendedName>
        <fullName evidence="3">PSI domain-containing protein</fullName>
    </recommendedName>
</protein>
<name>A0A0D3IQH4_EMIH1</name>
<dbReference type="PaxDb" id="2903-EOD13509"/>
<reference evidence="2" key="1">
    <citation type="journal article" date="2013" name="Nature">
        <title>Pan genome of the phytoplankton Emiliania underpins its global distribution.</title>
        <authorList>
            <person name="Read B.A."/>
            <person name="Kegel J."/>
            <person name="Klute M.J."/>
            <person name="Kuo A."/>
            <person name="Lefebvre S.C."/>
            <person name="Maumus F."/>
            <person name="Mayer C."/>
            <person name="Miller J."/>
            <person name="Monier A."/>
            <person name="Salamov A."/>
            <person name="Young J."/>
            <person name="Aguilar M."/>
            <person name="Claverie J.M."/>
            <person name="Frickenhaus S."/>
            <person name="Gonzalez K."/>
            <person name="Herman E.K."/>
            <person name="Lin Y.C."/>
            <person name="Napier J."/>
            <person name="Ogata H."/>
            <person name="Sarno A.F."/>
            <person name="Shmutz J."/>
            <person name="Schroeder D."/>
            <person name="de Vargas C."/>
            <person name="Verret F."/>
            <person name="von Dassow P."/>
            <person name="Valentin K."/>
            <person name="Van de Peer Y."/>
            <person name="Wheeler G."/>
            <person name="Dacks J.B."/>
            <person name="Delwiche C.F."/>
            <person name="Dyhrman S.T."/>
            <person name="Glockner G."/>
            <person name="John U."/>
            <person name="Richards T."/>
            <person name="Worden A.Z."/>
            <person name="Zhang X."/>
            <person name="Grigoriev I.V."/>
            <person name="Allen A.E."/>
            <person name="Bidle K."/>
            <person name="Borodovsky M."/>
            <person name="Bowler C."/>
            <person name="Brownlee C."/>
            <person name="Cock J.M."/>
            <person name="Elias M."/>
            <person name="Gladyshev V.N."/>
            <person name="Groth M."/>
            <person name="Guda C."/>
            <person name="Hadaegh A."/>
            <person name="Iglesias-Rodriguez M.D."/>
            <person name="Jenkins J."/>
            <person name="Jones B.M."/>
            <person name="Lawson T."/>
            <person name="Leese F."/>
            <person name="Lindquist E."/>
            <person name="Lobanov A."/>
            <person name="Lomsadze A."/>
            <person name="Malik S.B."/>
            <person name="Marsh M.E."/>
            <person name="Mackinder L."/>
            <person name="Mock T."/>
            <person name="Mueller-Roeber B."/>
            <person name="Pagarete A."/>
            <person name="Parker M."/>
            <person name="Probert I."/>
            <person name="Quesneville H."/>
            <person name="Raines C."/>
            <person name="Rensing S.A."/>
            <person name="Riano-Pachon D.M."/>
            <person name="Richier S."/>
            <person name="Rokitta S."/>
            <person name="Shiraiwa Y."/>
            <person name="Soanes D.M."/>
            <person name="van der Giezen M."/>
            <person name="Wahlund T.M."/>
            <person name="Williams B."/>
            <person name="Wilson W."/>
            <person name="Wolfe G."/>
            <person name="Wurch L.L."/>
        </authorList>
    </citation>
    <scope>NUCLEOTIDE SEQUENCE</scope>
</reference>
<evidence type="ECO:0000313" key="1">
    <source>
        <dbReference type="EnsemblProtists" id="EOD13509"/>
    </source>
</evidence>
<dbReference type="EnsemblProtists" id="EOD13509">
    <property type="protein sequence ID" value="EOD13509"/>
    <property type="gene ID" value="EMIHUDRAFT_212605"/>
</dbReference>